<evidence type="ECO:0000256" key="2">
    <source>
        <dbReference type="ARBA" id="ARBA00022801"/>
    </source>
</evidence>
<accession>A0A1M4SG98</accession>
<dbReference type="Pfam" id="PF21447">
    <property type="entry name" value="Ppx-GppA_III"/>
    <property type="match status" value="1"/>
</dbReference>
<evidence type="ECO:0000313" key="6">
    <source>
        <dbReference type="Proteomes" id="UP000184295"/>
    </source>
</evidence>
<dbReference type="STRING" id="1121881.SAMN02745225_00268"/>
<dbReference type="RefSeq" id="WP_072787975.1">
    <property type="nucleotide sequence ID" value="NZ_FQUL01000002.1"/>
</dbReference>
<dbReference type="InterPro" id="IPR030673">
    <property type="entry name" value="PyroPPase_GppA_Ppx"/>
</dbReference>
<dbReference type="PIRSF" id="PIRSF001267">
    <property type="entry name" value="Pyrophosphatase_GppA_Ppx"/>
    <property type="match status" value="1"/>
</dbReference>
<keyword evidence="2" id="KW-0378">Hydrolase</keyword>
<feature type="domain" description="Ppx/GppA phosphatase N-terminal" evidence="3">
    <location>
        <begin position="40"/>
        <end position="332"/>
    </location>
</feature>
<dbReference type="Gene3D" id="3.30.420.40">
    <property type="match status" value="1"/>
</dbReference>
<dbReference type="InterPro" id="IPR003607">
    <property type="entry name" value="HD/PDEase_dom"/>
</dbReference>
<sequence length="536" mass="59511">MDENLADRIDDLKSKWEQTFYEPVVGALDLGSNSFHFLVVRVRKDRSFQELYSEKVMLRLGEEVARHGCFLPQSIERAVEVVAGFVKAASLVGCQDIVAYATAAFREAENASDLVDAIEERCHVTVHVISGHREAELIFRAVRASINLGLSPALVADLGGGSLELALGDQGQMYFAVSLRLGVGRLISRFTQSDPMTAKEIGAVESYINTHLRPVLDRAAAYLPRKLVVCSGTFSALVRISYLHSRGVDPLLLGKDLNGMTLEADDLFILDKLVLSKSSAERLKIPGIDPKRNDQLPIGYLVLKTVLRYLDVQRVEVSDWALREGMILDYVDSLADFDFTFDEGSLRIGSLVAFLDKFGGYNDHARQVRKLSREIALSLSHSLDITRSEIELLEFAAMVHDVGAFISSRHHDRHSAYLVEAASLRGFTLEEQRMLAALCRFHKKGSIKIEDYPLLETLPQAQIDRLAYLVAILRAADALDRSHQSLVQSCSVSVGDSKVLIEIEALGDVTLELYGLRKKGRALEEVLSKALEVKVR</sequence>
<dbReference type="InterPro" id="IPR003695">
    <property type="entry name" value="Ppx_GppA_N"/>
</dbReference>
<dbReference type="InterPro" id="IPR043129">
    <property type="entry name" value="ATPase_NBD"/>
</dbReference>
<evidence type="ECO:0000256" key="1">
    <source>
        <dbReference type="ARBA" id="ARBA00007125"/>
    </source>
</evidence>
<gene>
    <name evidence="5" type="ORF">SAMN02745225_00268</name>
</gene>
<comment type="similarity">
    <text evidence="1">Belongs to the GppA/Ppx family.</text>
</comment>
<feature type="domain" description="Ppx/GppA phosphatase C-terminal" evidence="4">
    <location>
        <begin position="356"/>
        <end position="489"/>
    </location>
</feature>
<dbReference type="Gene3D" id="3.30.420.150">
    <property type="entry name" value="Exopolyphosphatase. Domain 2"/>
    <property type="match status" value="1"/>
</dbReference>
<evidence type="ECO:0000259" key="3">
    <source>
        <dbReference type="Pfam" id="PF02541"/>
    </source>
</evidence>
<dbReference type="SUPFAM" id="SSF109604">
    <property type="entry name" value="HD-domain/PDEase-like"/>
    <property type="match status" value="1"/>
</dbReference>
<dbReference type="InterPro" id="IPR050273">
    <property type="entry name" value="GppA/Ppx_hydrolase"/>
</dbReference>
<dbReference type="CDD" id="cd00077">
    <property type="entry name" value="HDc"/>
    <property type="match status" value="1"/>
</dbReference>
<dbReference type="Proteomes" id="UP000184295">
    <property type="component" value="Unassembled WGS sequence"/>
</dbReference>
<protein>
    <submittedName>
        <fullName evidence="5">Exopolyphosphatase / guanosine-5'-triphosphate,3'-diphosphate pyrophosphatase</fullName>
    </submittedName>
</protein>
<dbReference type="Gene3D" id="1.10.3210.10">
    <property type="entry name" value="Hypothetical protein af1432"/>
    <property type="match status" value="1"/>
</dbReference>
<evidence type="ECO:0000259" key="4">
    <source>
        <dbReference type="Pfam" id="PF21447"/>
    </source>
</evidence>
<dbReference type="InterPro" id="IPR048950">
    <property type="entry name" value="Ppx_GppA_C"/>
</dbReference>
<dbReference type="Pfam" id="PF02541">
    <property type="entry name" value="Ppx-GppA"/>
    <property type="match status" value="1"/>
</dbReference>
<dbReference type="EMBL" id="FQUL01000002">
    <property type="protein sequence ID" value="SHE31231.1"/>
    <property type="molecule type" value="Genomic_DNA"/>
</dbReference>
<name>A0A1M4SG98_9ACTN</name>
<dbReference type="AlphaFoldDB" id="A0A1M4SG98"/>
<organism evidence="5 6">
    <name type="scientific">Ferrithrix thermotolerans DSM 19514</name>
    <dbReference type="NCBI Taxonomy" id="1121881"/>
    <lineage>
        <taxon>Bacteria</taxon>
        <taxon>Bacillati</taxon>
        <taxon>Actinomycetota</taxon>
        <taxon>Acidimicrobiia</taxon>
        <taxon>Acidimicrobiales</taxon>
        <taxon>Acidimicrobiaceae</taxon>
        <taxon>Ferrithrix</taxon>
    </lineage>
</organism>
<dbReference type="CDD" id="cd24056">
    <property type="entry name" value="ASKHA_NBD_MtPPX1-like"/>
    <property type="match status" value="1"/>
</dbReference>
<dbReference type="SUPFAM" id="SSF53067">
    <property type="entry name" value="Actin-like ATPase domain"/>
    <property type="match status" value="2"/>
</dbReference>
<proteinExistence type="inferred from homology"/>
<keyword evidence="6" id="KW-1185">Reference proteome</keyword>
<dbReference type="OrthoDB" id="9793035at2"/>
<dbReference type="GO" id="GO:0016787">
    <property type="term" value="F:hydrolase activity"/>
    <property type="evidence" value="ECO:0007669"/>
    <property type="project" value="UniProtKB-KW"/>
</dbReference>
<dbReference type="PANTHER" id="PTHR30005:SF0">
    <property type="entry name" value="RETROGRADE REGULATION PROTEIN 2"/>
    <property type="match status" value="1"/>
</dbReference>
<dbReference type="PANTHER" id="PTHR30005">
    <property type="entry name" value="EXOPOLYPHOSPHATASE"/>
    <property type="match status" value="1"/>
</dbReference>
<reference evidence="6" key="1">
    <citation type="submission" date="2016-11" db="EMBL/GenBank/DDBJ databases">
        <authorList>
            <person name="Varghese N."/>
            <person name="Submissions S."/>
        </authorList>
    </citation>
    <scope>NUCLEOTIDE SEQUENCE [LARGE SCALE GENOMIC DNA]</scope>
    <source>
        <strain evidence="6">DSM 19514</strain>
    </source>
</reference>
<evidence type="ECO:0000313" key="5">
    <source>
        <dbReference type="EMBL" id="SHE31231.1"/>
    </source>
</evidence>